<accession>A0A291G7E3</accession>
<keyword evidence="2" id="KW-1185">Reference proteome</keyword>
<dbReference type="OrthoDB" id="7876164at2"/>
<evidence type="ECO:0000313" key="1">
    <source>
        <dbReference type="EMBL" id="ATG46189.1"/>
    </source>
</evidence>
<dbReference type="RefSeq" id="WP_096804510.1">
    <property type="nucleotide sequence ID" value="NZ_CP022196.1"/>
</dbReference>
<dbReference type="AlphaFoldDB" id="A0A291G7E3"/>
<evidence type="ECO:0000313" key="2">
    <source>
        <dbReference type="Proteomes" id="UP000217935"/>
    </source>
</evidence>
<reference evidence="1 2" key="1">
    <citation type="submission" date="2017-06" db="EMBL/GenBank/DDBJ databases">
        <title>Celeribacter sp. TSPH2 complete genome sequence.</title>
        <authorList>
            <person name="Woo J.-H."/>
            <person name="Kim H.-S."/>
        </authorList>
    </citation>
    <scope>NUCLEOTIDE SEQUENCE [LARGE SCALE GENOMIC DNA]</scope>
    <source>
        <strain evidence="1 2">TSPH2</strain>
    </source>
</reference>
<dbReference type="Proteomes" id="UP000217935">
    <property type="component" value="Chromosome"/>
</dbReference>
<proteinExistence type="predicted"/>
<gene>
    <name evidence="1" type="ORF">CEW89_00540</name>
</gene>
<sequence>MYQPQIVIPSVTQGALFAKAPKERLMLVLADWLHLPYELSHPGTGWKACLLRSQEESRALTMVRQFAGCLEALVIDEDFFGSPEDTADVCYQIRRMVPGIRILAIATEMWVDGARLQDLGASDDTLLSRCPMGILETLQADDDSSHH</sequence>
<protein>
    <submittedName>
        <fullName evidence="1">Uncharacterized protein</fullName>
    </submittedName>
</protein>
<organism evidence="1 2">
    <name type="scientific">Celeribacter ethanolicus</name>
    <dbReference type="NCBI Taxonomy" id="1758178"/>
    <lineage>
        <taxon>Bacteria</taxon>
        <taxon>Pseudomonadati</taxon>
        <taxon>Pseudomonadota</taxon>
        <taxon>Alphaproteobacteria</taxon>
        <taxon>Rhodobacterales</taxon>
        <taxon>Roseobacteraceae</taxon>
        <taxon>Celeribacter</taxon>
    </lineage>
</organism>
<dbReference type="KEGG" id="ceh:CEW89_00540"/>
<name>A0A291G7E3_9RHOB</name>
<dbReference type="EMBL" id="CP022196">
    <property type="protein sequence ID" value="ATG46189.1"/>
    <property type="molecule type" value="Genomic_DNA"/>
</dbReference>